<dbReference type="AlphaFoldDB" id="A0A066V1H1"/>
<evidence type="ECO:0000313" key="2">
    <source>
        <dbReference type="Proteomes" id="UP000027219"/>
    </source>
</evidence>
<reference evidence="1 2" key="1">
    <citation type="submission" date="2014-02" db="EMBL/GenBank/DDBJ databases">
        <title>Vibrio fortis Dalian14 Genome Sequencing.</title>
        <authorList>
            <person name="Wang Y."/>
            <person name="Song L."/>
            <person name="Liu G."/>
            <person name="Ding J."/>
        </authorList>
    </citation>
    <scope>NUCLEOTIDE SEQUENCE [LARGE SCALE GENOMIC DNA]</scope>
    <source>
        <strain evidence="1 2">Dalian14</strain>
    </source>
</reference>
<dbReference type="OrthoDB" id="5900014at2"/>
<name>A0A066V1H1_9VIBR</name>
<accession>A0A066V1H1</accession>
<organism evidence="1 2">
    <name type="scientific">Vibrio fortis</name>
    <dbReference type="NCBI Taxonomy" id="212667"/>
    <lineage>
        <taxon>Bacteria</taxon>
        <taxon>Pseudomonadati</taxon>
        <taxon>Pseudomonadota</taxon>
        <taxon>Gammaproteobacteria</taxon>
        <taxon>Vibrionales</taxon>
        <taxon>Vibrionaceae</taxon>
        <taxon>Vibrio</taxon>
    </lineage>
</organism>
<evidence type="ECO:0000313" key="1">
    <source>
        <dbReference type="EMBL" id="KDN30349.1"/>
    </source>
</evidence>
<dbReference type="RefSeq" id="WP_032549378.1">
    <property type="nucleotide sequence ID" value="NZ_JFFR01000002.1"/>
</dbReference>
<comment type="caution">
    <text evidence="1">The sequence shown here is derived from an EMBL/GenBank/DDBJ whole genome shotgun (WGS) entry which is preliminary data.</text>
</comment>
<dbReference type="STRING" id="212667.VFDL14_06370"/>
<proteinExistence type="predicted"/>
<dbReference type="EMBL" id="JFFR01000002">
    <property type="protein sequence ID" value="KDN30349.1"/>
    <property type="molecule type" value="Genomic_DNA"/>
</dbReference>
<protein>
    <submittedName>
        <fullName evidence="1">Uncharacterized protein</fullName>
    </submittedName>
</protein>
<dbReference type="Proteomes" id="UP000027219">
    <property type="component" value="Unassembled WGS sequence"/>
</dbReference>
<gene>
    <name evidence="1" type="ORF">VFDL14_06370</name>
</gene>
<keyword evidence="2" id="KW-1185">Reference proteome</keyword>
<sequence length="675" mass="78243">MNYINSDNKNGLWELAIKGIEGPILASDYLGLYGSTPDEARTASIKKKIVVYSAEGEDFIQCGYCGLPVRYRARSATSRAAFYHKHIPELDEVDCPFHSDYHGDFAFTEAEMHETQWHFRTKHFIAGTLRESDQIKRDSIQVEKFVFAEKGTSKKWRKPDIYFEDTNGNRFAIELIQGWLDPEIIHAREQFFLGEEINLIWLFSEARSDSIFYYIMYGTALEAHPESFAEFESKVKDIQCNAFVFSQEALDKSQESGEFYFEAHFPEFDFKSTELFLEMSYGCQMVVLSDLILSPERLPYAINTKAALHGKQQELSAAIEEKAQRESQQAVKRIKQLLEQIALRGEQGELALPTLTHLSGEITECFDYVLLGCDERDLLLKVVHQTINREKVRLEERQRKAERIAHAKELRGLRHQIVYVRRVLNQSVTVQELTDLRYHLADVMSDYRNVISSDLSSPIWRRYLNTLLEKIGAQTTSLAKDLPKPVAIWRITNDLLSYPLEKRIQLFEVHSPLGIDMSNQVSAYSVNKSPQETQELKNKLDEIKRRTKVQFLNKNWKALMGNWDPEYSYLETFLQAGDLLCIEEPSELIGHEQDWVEDALNKFVGRLANQVNEYYSAAFERAYARVDKIRLGKLLLFWDWLEHGGFLFGQLVSAEKAVELRKYLSEQNYDESKVK</sequence>